<protein>
    <recommendedName>
        <fullName evidence="4">Vacuolar protein sorting-associated protein 41</fullName>
    </recommendedName>
</protein>
<dbReference type="Proteomes" id="UP000006310">
    <property type="component" value="Chromosome 4"/>
</dbReference>
<sequence>MPQSEEDASVHETVTINDPVTTLKNDSEGDQPQNGGPDTTDHPQNALEGGESRSTSDEESQSDSDTEDEPPTVKYSRISKLPQSFFQRDSISCCKFSESRFLFGTHSGLLHLTHSDFSPIKTLKCHRSSIMSIYCNTEYFATASMDGTVIIGAFDDFNNLTAFDFKRPVHAVVLDDDYKTNKTFLSGGMAGEIVLSQRNWLGNRMDRVISKGNGIVSGIHKLGTVIFWMNDLGVTFFDINSKSELLNVPFESENQNGIRPDLLKPQVHFPEVDRIIIGWADNVWLFKVSLILPTAKNDITNNLGSIISSATSSLRPLPDKKVELERHFRIPLLLAGIVSFKDDQLLCLGFDYTTDLEMKFKGETPHLKTFDTMTGEEMNDEEVVIKNYEKLSINDYHLGKYIHGTSMPKYFLISATDFIMIEEFSLYDHYKWFLNHNMILKAWDLAQYLDISYEERLELGISYLNAEIEAGSIDDVGTKISKIFGPCKEEVIMNNNSDLHHYVVRQWQGVILKLINERHVNDNLIDNIPIEPRLDKSLYDTILLRYLYESDGKDKFTALLSKWDVSLYSEEIIQGHLETLVRKKDSNCAFYRERLIYTYLQSEKYSKAVPHMLEIKDKNVIHLLINNEQLIPQFTDILINIVLLPFDSPDLNGISDLSKTETKQIFKSSIRLLVVASRHISVSRIITLFEQNEANLDLNLLLLCFLEQLPTNEQTITEQFEDKMVILYSKYDSTKLLRFLKDKTSYNVEKAIDICTAQSGLYNELIYLWGKIGETKKALSIIVDELDDAVLAVDFVKSWGDVELWDFLIGYTMNKPNFVELLLQNYNALGDKYISVVQGVDDDLNINGLHRILSETLNENSLSLRVKKNIFQIVDDETNLYAKELLTIRDQGKVFEGNA</sequence>
<dbReference type="GO" id="GO:0009267">
    <property type="term" value="P:cellular response to starvation"/>
    <property type="evidence" value="ECO:0007669"/>
    <property type="project" value="TreeGrafter"/>
</dbReference>
<dbReference type="OrthoDB" id="244107at2759"/>
<dbReference type="GO" id="GO:0006624">
    <property type="term" value="P:vacuolar protein processing"/>
    <property type="evidence" value="ECO:0007669"/>
    <property type="project" value="EnsemblFungi"/>
</dbReference>
<dbReference type="Gene3D" id="1.25.40.10">
    <property type="entry name" value="Tetratricopeptide repeat domain"/>
    <property type="match status" value="1"/>
</dbReference>
<dbReference type="GO" id="GO:0035542">
    <property type="term" value="P:regulation of SNARE complex assembly"/>
    <property type="evidence" value="ECO:0007669"/>
    <property type="project" value="EnsemblFungi"/>
</dbReference>
<feature type="region of interest" description="Disordered" evidence="6">
    <location>
        <begin position="1"/>
        <end position="75"/>
    </location>
</feature>
<dbReference type="RefSeq" id="XP_022464179.1">
    <property type="nucleotide sequence ID" value="XM_022607600.1"/>
</dbReference>
<feature type="repeat" description="CHCR" evidence="5">
    <location>
        <begin position="673"/>
        <end position="821"/>
    </location>
</feature>
<dbReference type="SMART" id="SM00299">
    <property type="entry name" value="CLH"/>
    <property type="match status" value="1"/>
</dbReference>
<dbReference type="InterPro" id="IPR045111">
    <property type="entry name" value="Vps41/Vps8"/>
</dbReference>
<dbReference type="STRING" id="1071383.J7RK94"/>
<accession>J7RK94</accession>
<dbReference type="InterPro" id="IPR036322">
    <property type="entry name" value="WD40_repeat_dom_sf"/>
</dbReference>
<feature type="compositionally biased region" description="Polar residues" evidence="6">
    <location>
        <begin position="12"/>
        <end position="37"/>
    </location>
</feature>
<dbReference type="InterPro" id="IPR015943">
    <property type="entry name" value="WD40/YVTN_repeat-like_dom_sf"/>
</dbReference>
<comment type="subcellular location">
    <subcellularLocation>
        <location evidence="4">Vacuole</location>
    </subcellularLocation>
</comment>
<evidence type="ECO:0000256" key="1">
    <source>
        <dbReference type="ARBA" id="ARBA00009582"/>
    </source>
</evidence>
<dbReference type="GO" id="GO:0034058">
    <property type="term" value="P:endosomal vesicle fusion"/>
    <property type="evidence" value="ECO:0007669"/>
    <property type="project" value="UniProtKB-UniRule"/>
</dbReference>
<dbReference type="PIRSF" id="PIRSF028921">
    <property type="entry name" value="VPS41"/>
    <property type="match status" value="1"/>
</dbReference>
<dbReference type="KEGG" id="kng:KNAG_0D01820"/>
<reference evidence="8 9" key="1">
    <citation type="journal article" date="2011" name="Proc. Natl. Acad. Sci. U.S.A.">
        <title>Evolutionary erosion of yeast sex chromosomes by mating-type switching accidents.</title>
        <authorList>
            <person name="Gordon J.L."/>
            <person name="Armisen D."/>
            <person name="Proux-Wera E."/>
            <person name="Oheigeartaigh S.S."/>
            <person name="Byrne K.P."/>
            <person name="Wolfe K.H."/>
        </authorList>
    </citation>
    <scope>NUCLEOTIDE SEQUENCE [LARGE SCALE GENOMIC DNA]</scope>
    <source>
        <strain evidence="9">ATCC MYA-139 / BCRC 22969 / CBS 8797 / CCRC 22969 / KCTC 17520 / NBRC 10181 / NCYC 3082</strain>
    </source>
</reference>
<reference evidence="9" key="2">
    <citation type="submission" date="2012-08" db="EMBL/GenBank/DDBJ databases">
        <title>Genome sequence of Kazachstania naganishii.</title>
        <authorList>
            <person name="Gordon J.L."/>
            <person name="Armisen D."/>
            <person name="Proux-Wera E."/>
            <person name="OhEigeartaigh S.S."/>
            <person name="Byrne K.P."/>
            <person name="Wolfe K.H."/>
        </authorList>
    </citation>
    <scope>NUCLEOTIDE SEQUENCE [LARGE SCALE GENOMIC DNA]</scope>
    <source>
        <strain evidence="9">ATCC MYA-139 / BCRC 22969 / CBS 8797 / CCRC 22969 / KCTC 17520 / NBRC 10181 / NCYC 3082</strain>
    </source>
</reference>
<dbReference type="InterPro" id="IPR016902">
    <property type="entry name" value="Vps41"/>
</dbReference>
<comment type="function">
    <text evidence="4">Required for vacuolar assembly and vacuolar traffic.</text>
</comment>
<feature type="compositionally biased region" description="Acidic residues" evidence="6">
    <location>
        <begin position="57"/>
        <end position="70"/>
    </location>
</feature>
<dbReference type="GO" id="GO:0099022">
    <property type="term" value="P:vesicle tethering"/>
    <property type="evidence" value="ECO:0007669"/>
    <property type="project" value="EnsemblFungi"/>
</dbReference>
<gene>
    <name evidence="8" type="primary">KNAG0D01820</name>
    <name evidence="8" type="ordered locus">KNAG_0D01820</name>
</gene>
<dbReference type="InterPro" id="IPR057780">
    <property type="entry name" value="Beta-prop_Vps41"/>
</dbReference>
<proteinExistence type="inferred from homology"/>
<dbReference type="InterPro" id="IPR000547">
    <property type="entry name" value="Clathrin_H-chain/VPS_repeat"/>
</dbReference>
<evidence type="ECO:0000313" key="8">
    <source>
        <dbReference type="EMBL" id="CCK69933.1"/>
    </source>
</evidence>
<evidence type="ECO:0000256" key="4">
    <source>
        <dbReference type="PIRNR" id="PIRNR028921"/>
    </source>
</evidence>
<dbReference type="InterPro" id="IPR011990">
    <property type="entry name" value="TPR-like_helical_dom_sf"/>
</dbReference>
<dbReference type="SUPFAM" id="SSF48371">
    <property type="entry name" value="ARM repeat"/>
    <property type="match status" value="1"/>
</dbReference>
<dbReference type="PROSITE" id="PS50236">
    <property type="entry name" value="CHCR"/>
    <property type="match status" value="1"/>
</dbReference>
<dbReference type="PANTHER" id="PTHR12616">
    <property type="entry name" value="VACUOLAR PROTEIN SORTING VPS41"/>
    <property type="match status" value="1"/>
</dbReference>
<evidence type="ECO:0000256" key="6">
    <source>
        <dbReference type="SAM" id="MobiDB-lite"/>
    </source>
</evidence>
<comment type="similarity">
    <text evidence="1 4">Belongs to the VPS41 family.</text>
</comment>
<name>J7RK94_HUIN7</name>
<dbReference type="GO" id="GO:0034727">
    <property type="term" value="P:piecemeal microautophagy of the nucleus"/>
    <property type="evidence" value="ECO:0007669"/>
    <property type="project" value="EnsemblFungi"/>
</dbReference>
<dbReference type="InterPro" id="IPR016024">
    <property type="entry name" value="ARM-type_fold"/>
</dbReference>
<dbReference type="OMA" id="PQLVWQD"/>
<dbReference type="Pfam" id="PF23556">
    <property type="entry name" value="TPR_Vps41"/>
    <property type="match status" value="1"/>
</dbReference>
<dbReference type="PANTHER" id="PTHR12616:SF1">
    <property type="entry name" value="VACUOLAR PROTEIN SORTING-ASSOCIATED PROTEIN 41 HOMOLOG"/>
    <property type="match status" value="1"/>
</dbReference>
<dbReference type="Pfam" id="PF23411">
    <property type="entry name" value="Beta-prop_Vps41"/>
    <property type="match status" value="1"/>
</dbReference>
<dbReference type="GO" id="GO:0042144">
    <property type="term" value="P:vacuole fusion, non-autophagic"/>
    <property type="evidence" value="ECO:0007669"/>
    <property type="project" value="EnsemblFungi"/>
</dbReference>
<dbReference type="HOGENOM" id="CLU_001285_2_1_1"/>
<dbReference type="GeneID" id="34525622"/>
<dbReference type="SUPFAM" id="SSF50978">
    <property type="entry name" value="WD40 repeat-like"/>
    <property type="match status" value="1"/>
</dbReference>
<keyword evidence="2 4" id="KW-0813">Transport</keyword>
<dbReference type="AlphaFoldDB" id="J7RK94"/>
<dbReference type="GO" id="GO:0030897">
    <property type="term" value="C:HOPS complex"/>
    <property type="evidence" value="ECO:0007669"/>
    <property type="project" value="UniProtKB-UniRule"/>
</dbReference>
<evidence type="ECO:0000256" key="2">
    <source>
        <dbReference type="ARBA" id="ARBA00022448"/>
    </source>
</evidence>
<dbReference type="Gene3D" id="2.130.10.10">
    <property type="entry name" value="YVTN repeat-like/Quinoprotein amine dehydrogenase"/>
    <property type="match status" value="1"/>
</dbReference>
<evidence type="ECO:0000256" key="3">
    <source>
        <dbReference type="ARBA" id="ARBA00022927"/>
    </source>
</evidence>
<dbReference type="GO" id="GO:0005770">
    <property type="term" value="C:late endosome"/>
    <property type="evidence" value="ECO:0007669"/>
    <property type="project" value="UniProtKB-UniRule"/>
</dbReference>
<feature type="domain" description="Vps41 beta-propeller" evidence="7">
    <location>
        <begin position="74"/>
        <end position="423"/>
    </location>
</feature>
<keyword evidence="9" id="KW-1185">Reference proteome</keyword>
<dbReference type="GO" id="GO:0035091">
    <property type="term" value="F:phosphatidylinositol binding"/>
    <property type="evidence" value="ECO:0007669"/>
    <property type="project" value="EnsemblFungi"/>
</dbReference>
<dbReference type="GO" id="GO:0000329">
    <property type="term" value="C:fungal-type vacuole membrane"/>
    <property type="evidence" value="ECO:0007669"/>
    <property type="project" value="UniProtKB-UniRule"/>
</dbReference>
<organism evidence="8 9">
    <name type="scientific">Huiozyma naganishii (strain ATCC MYA-139 / BCRC 22969 / CBS 8797 / KCTC 17520 / NBRC 10181 / NCYC 3082 / Yp74L-3)</name>
    <name type="common">Yeast</name>
    <name type="synonym">Kazachstania naganishii</name>
    <dbReference type="NCBI Taxonomy" id="1071383"/>
    <lineage>
        <taxon>Eukaryota</taxon>
        <taxon>Fungi</taxon>
        <taxon>Dikarya</taxon>
        <taxon>Ascomycota</taxon>
        <taxon>Saccharomycotina</taxon>
        <taxon>Saccharomycetes</taxon>
        <taxon>Saccharomycetales</taxon>
        <taxon>Saccharomycetaceae</taxon>
        <taxon>Huiozyma</taxon>
    </lineage>
</organism>
<dbReference type="eggNOG" id="KOG2066">
    <property type="taxonomic scope" value="Eukaryota"/>
</dbReference>
<dbReference type="GO" id="GO:0031267">
    <property type="term" value="F:small GTPase binding"/>
    <property type="evidence" value="ECO:0007669"/>
    <property type="project" value="EnsemblFungi"/>
</dbReference>
<keyword evidence="3 4" id="KW-0653">Protein transport</keyword>
<evidence type="ECO:0000259" key="7">
    <source>
        <dbReference type="Pfam" id="PF23411"/>
    </source>
</evidence>
<evidence type="ECO:0000313" key="9">
    <source>
        <dbReference type="Proteomes" id="UP000006310"/>
    </source>
</evidence>
<evidence type="ECO:0000256" key="5">
    <source>
        <dbReference type="PROSITE-ProRule" id="PRU01006"/>
    </source>
</evidence>
<keyword evidence="4" id="KW-0926">Vacuole</keyword>
<dbReference type="GO" id="GO:0032258">
    <property type="term" value="P:cytoplasm to vacuole targeting by the Cvt pathway"/>
    <property type="evidence" value="ECO:0007669"/>
    <property type="project" value="EnsemblFungi"/>
</dbReference>
<dbReference type="EMBL" id="HE978317">
    <property type="protein sequence ID" value="CCK69933.1"/>
    <property type="molecule type" value="Genomic_DNA"/>
</dbReference>